<dbReference type="SUPFAM" id="SSF51735">
    <property type="entry name" value="NAD(P)-binding Rossmann-fold domains"/>
    <property type="match status" value="1"/>
</dbReference>
<dbReference type="Proteomes" id="UP000053675">
    <property type="component" value="Unassembled WGS sequence"/>
</dbReference>
<gene>
    <name evidence="3" type="ORF">EL18_02537</name>
</gene>
<accession>A0A084U5Q2</accession>
<dbReference type="Gene3D" id="3.40.50.720">
    <property type="entry name" value="NAD(P)-binding Rossmann-like Domain"/>
    <property type="match status" value="1"/>
</dbReference>
<dbReference type="EMBL" id="JMQM01000002">
    <property type="protein sequence ID" value="KFB08288.1"/>
    <property type="molecule type" value="Genomic_DNA"/>
</dbReference>
<comment type="caution">
    <text evidence="3">The sequence shown here is derived from an EMBL/GenBank/DDBJ whole genome shotgun (WGS) entry which is preliminary data.</text>
</comment>
<evidence type="ECO:0000259" key="2">
    <source>
        <dbReference type="Pfam" id="PF01370"/>
    </source>
</evidence>
<name>A0A084U5Q2_9HYPH</name>
<dbReference type="CDD" id="cd05266">
    <property type="entry name" value="SDR_a4"/>
    <property type="match status" value="1"/>
</dbReference>
<evidence type="ECO:0000313" key="4">
    <source>
        <dbReference type="Proteomes" id="UP000053675"/>
    </source>
</evidence>
<protein>
    <submittedName>
        <fullName evidence="3">NAD-dependent epimerase/dehydratase</fullName>
    </submittedName>
</protein>
<reference evidence="3 4" key="1">
    <citation type="submission" date="2014-05" db="EMBL/GenBank/DDBJ databases">
        <title>Draft Genome Sequence of Nitratireductor basaltis Strain UMTGB225, A Marine Bacterium Isolated from Green Barrel Tunicate.</title>
        <authorList>
            <person name="Gan H.Y."/>
        </authorList>
    </citation>
    <scope>NUCLEOTIDE SEQUENCE [LARGE SCALE GENOMIC DNA]</scope>
    <source>
        <strain evidence="3 4">UMTGB225</strain>
    </source>
</reference>
<dbReference type="PATRIC" id="fig|472175.3.peg.2529"/>
<dbReference type="eggNOG" id="COG0451">
    <property type="taxonomic scope" value="Bacteria"/>
</dbReference>
<dbReference type="AlphaFoldDB" id="A0A084U5Q2"/>
<keyword evidence="1" id="KW-0520">NAD</keyword>
<keyword evidence="4" id="KW-1185">Reference proteome</keyword>
<sequence>MKRVLLLGAGYSARAIARALPAVTTIQGTTRSREKAAVLRDMGIEPLLHEAGQGLSEDLHSALESAHAIFVSVAPNASGDPLLQDLEAASVQLKAASWLCYLSTVGVYGDHAGAWIDENAECRPVSDRSRQRLAAEQAWQTYAMQKKLPLAILRLAGIYGPGRSALDSLRSGKARRIIKPGQVFNRIHVEDIAGAALHLMQMRASGVFNVADDEPAPPQDVIAFAASLLGMAPPPEIPFDEAPLSPLGRSFYGECKRVSNRHLKGAGYRFAYPDYRAGLKALFTEEGA</sequence>
<evidence type="ECO:0000313" key="3">
    <source>
        <dbReference type="EMBL" id="KFB08288.1"/>
    </source>
</evidence>
<feature type="domain" description="NAD-dependent epimerase/dehydratase" evidence="2">
    <location>
        <begin position="98"/>
        <end position="211"/>
    </location>
</feature>
<dbReference type="STRING" id="472175.EL18_02537"/>
<dbReference type="Pfam" id="PF01370">
    <property type="entry name" value="Epimerase"/>
    <property type="match status" value="1"/>
</dbReference>
<dbReference type="PANTHER" id="PTHR43574">
    <property type="entry name" value="EPIMERASE-RELATED"/>
    <property type="match status" value="1"/>
</dbReference>
<proteinExistence type="predicted"/>
<dbReference type="RefSeq" id="WP_036484846.1">
    <property type="nucleotide sequence ID" value="NZ_JMQM01000002.1"/>
</dbReference>
<dbReference type="InterPro" id="IPR001509">
    <property type="entry name" value="Epimerase_deHydtase"/>
</dbReference>
<dbReference type="InterPro" id="IPR036291">
    <property type="entry name" value="NAD(P)-bd_dom_sf"/>
</dbReference>
<dbReference type="OrthoDB" id="9808276at2"/>
<organism evidence="3 4">
    <name type="scientific">Nitratireductor basaltis</name>
    <dbReference type="NCBI Taxonomy" id="472175"/>
    <lineage>
        <taxon>Bacteria</taxon>
        <taxon>Pseudomonadati</taxon>
        <taxon>Pseudomonadota</taxon>
        <taxon>Alphaproteobacteria</taxon>
        <taxon>Hyphomicrobiales</taxon>
        <taxon>Phyllobacteriaceae</taxon>
        <taxon>Nitratireductor</taxon>
    </lineage>
</organism>
<evidence type="ECO:0000256" key="1">
    <source>
        <dbReference type="ARBA" id="ARBA00023027"/>
    </source>
</evidence>